<gene>
    <name evidence="1" type="ORF">COCCADRAFT_29240</name>
</gene>
<dbReference type="KEGG" id="bze:COCCADRAFT_29240"/>
<organism evidence="1 2">
    <name type="scientific">Cochliobolus carbonum (strain 26-R-13)</name>
    <name type="common">Maize leaf spot fungus</name>
    <name type="synonym">Bipolaris zeicola</name>
    <dbReference type="NCBI Taxonomy" id="930089"/>
    <lineage>
        <taxon>Eukaryota</taxon>
        <taxon>Fungi</taxon>
        <taxon>Dikarya</taxon>
        <taxon>Ascomycota</taxon>
        <taxon>Pezizomycotina</taxon>
        <taxon>Dothideomycetes</taxon>
        <taxon>Pleosporomycetidae</taxon>
        <taxon>Pleosporales</taxon>
        <taxon>Pleosporineae</taxon>
        <taxon>Pleosporaceae</taxon>
        <taxon>Bipolaris</taxon>
    </lineage>
</organism>
<dbReference type="GeneID" id="19146538"/>
<dbReference type="HOGENOM" id="CLU_1209638_0_0_1"/>
<evidence type="ECO:0000313" key="1">
    <source>
        <dbReference type="EMBL" id="EUC29757.1"/>
    </source>
</evidence>
<dbReference type="RefSeq" id="XP_007715943.1">
    <property type="nucleotide sequence ID" value="XM_007717753.1"/>
</dbReference>
<accession>W6XQR2</accession>
<proteinExistence type="predicted"/>
<keyword evidence="2" id="KW-1185">Reference proteome</keyword>
<dbReference type="EMBL" id="KI964731">
    <property type="protein sequence ID" value="EUC29757.1"/>
    <property type="molecule type" value="Genomic_DNA"/>
</dbReference>
<protein>
    <submittedName>
        <fullName evidence="1">Uncharacterized protein</fullName>
    </submittedName>
</protein>
<sequence>MEEMAKPVRSVGREAFFVFFLTSRLDVERHDPRDRQAGTMRDNLRLNGAMEAQRAVGSASGVGQAWVDQTPISSLAVAACAESGRRGMSVILYTGEGRGEVHGHVQWVVIVVDEWCEAVRRSADVASSTGNEGRIGYDGIWENAIKGKSGRQLQRPPQGPEPILYTSRLGVHGRQNTESTMADQRAKANQARRRVCAWPQRPANALGRGTGVDEKDSLHAGYYTTESSW</sequence>
<dbReference type="AlphaFoldDB" id="W6XQR2"/>
<evidence type="ECO:0000313" key="2">
    <source>
        <dbReference type="Proteomes" id="UP000053841"/>
    </source>
</evidence>
<name>W6XQR2_COCC2</name>
<reference evidence="1 2" key="1">
    <citation type="journal article" date="2013" name="PLoS Genet.">
        <title>Comparative genome structure, secondary metabolite, and effector coding capacity across Cochliobolus pathogens.</title>
        <authorList>
            <person name="Condon B.J."/>
            <person name="Leng Y."/>
            <person name="Wu D."/>
            <person name="Bushley K.E."/>
            <person name="Ohm R.A."/>
            <person name="Otillar R."/>
            <person name="Martin J."/>
            <person name="Schackwitz W."/>
            <person name="Grimwood J."/>
            <person name="MohdZainudin N."/>
            <person name="Xue C."/>
            <person name="Wang R."/>
            <person name="Manning V.A."/>
            <person name="Dhillon B."/>
            <person name="Tu Z.J."/>
            <person name="Steffenson B.J."/>
            <person name="Salamov A."/>
            <person name="Sun H."/>
            <person name="Lowry S."/>
            <person name="LaButti K."/>
            <person name="Han J."/>
            <person name="Copeland A."/>
            <person name="Lindquist E."/>
            <person name="Barry K."/>
            <person name="Schmutz J."/>
            <person name="Baker S.E."/>
            <person name="Ciuffetti L.M."/>
            <person name="Grigoriev I.V."/>
            <person name="Zhong S."/>
            <person name="Turgeon B.G."/>
        </authorList>
    </citation>
    <scope>NUCLEOTIDE SEQUENCE [LARGE SCALE GENOMIC DNA]</scope>
    <source>
        <strain evidence="1 2">26-R-13</strain>
    </source>
</reference>
<dbReference type="Proteomes" id="UP000053841">
    <property type="component" value="Unassembled WGS sequence"/>
</dbReference>